<feature type="compositionally biased region" description="Low complexity" evidence="1">
    <location>
        <begin position="35"/>
        <end position="45"/>
    </location>
</feature>
<organism evidence="2">
    <name type="scientific">Kitasatospora aureofaciens</name>
    <name type="common">Streptomyces aureofaciens</name>
    <dbReference type="NCBI Taxonomy" id="1894"/>
    <lineage>
        <taxon>Bacteria</taxon>
        <taxon>Bacillati</taxon>
        <taxon>Actinomycetota</taxon>
        <taxon>Actinomycetes</taxon>
        <taxon>Kitasatosporales</taxon>
        <taxon>Streptomycetaceae</taxon>
        <taxon>Kitasatospora</taxon>
    </lineage>
</organism>
<evidence type="ECO:0000256" key="1">
    <source>
        <dbReference type="SAM" id="MobiDB-lite"/>
    </source>
</evidence>
<protein>
    <submittedName>
        <fullName evidence="2">Tri8</fullName>
    </submittedName>
</protein>
<dbReference type="EMBL" id="MK932017">
    <property type="protein sequence ID" value="QCT05741.1"/>
    <property type="molecule type" value="Genomic_DNA"/>
</dbReference>
<reference evidence="2" key="1">
    <citation type="journal article" date="2019" name="ChemBioChem">
        <title>Identifying the Biosynthetic Gene Cluster for Triacsins with an N-Hydroxytriazene Moiety.</title>
        <authorList>
            <person name="Twigg F.F."/>
            <person name="Cai W."/>
            <person name="Huang W."/>
            <person name="Liu J."/>
            <person name="Sato M."/>
            <person name="Perez T.J."/>
            <person name="Geng J."/>
            <person name="Dror M.J."/>
            <person name="Montanez I."/>
            <person name="Tong T.L."/>
            <person name="Lee H."/>
            <person name="Zhang W."/>
        </authorList>
    </citation>
    <scope>NUCLEOTIDE SEQUENCE</scope>
    <source>
        <strain evidence="2">ATCC 31442</strain>
    </source>
</reference>
<name>A0A4P8XS45_KITAU</name>
<proteinExistence type="predicted"/>
<evidence type="ECO:0000313" key="2">
    <source>
        <dbReference type="EMBL" id="QCT05741.1"/>
    </source>
</evidence>
<accession>A0A4P8XS45</accession>
<dbReference type="AlphaFoldDB" id="A0A4P8XS45"/>
<feature type="compositionally biased region" description="Gly residues" evidence="1">
    <location>
        <begin position="25"/>
        <end position="34"/>
    </location>
</feature>
<sequence length="225" mass="24007">MTRTTGVSGGSGRPPRAGEPVNGTGEPGAGGRTNGTGTAARNGSAGPNGAGPSGAGAVESPLDFPLSAEISMLRQSWWLHDARWYQAVKTRFGQDVANELNAEVMRFVARRVATLYSRRHPTPPGSGPREVAATLQALARLMFTRTRVKLDATEFDDADGSWETVVSEHFALKMLAASRSLDGYECPCLQLRAGWFEGIGVTADDEVLTCMRDGAESCRFRACLT</sequence>
<feature type="compositionally biased region" description="Low complexity" evidence="1">
    <location>
        <begin position="13"/>
        <end position="24"/>
    </location>
</feature>
<feature type="region of interest" description="Disordered" evidence="1">
    <location>
        <begin position="1"/>
        <end position="56"/>
    </location>
</feature>